<accession>A0A916R060</accession>
<dbReference type="Proteomes" id="UP000628017">
    <property type="component" value="Unassembled WGS sequence"/>
</dbReference>
<evidence type="ECO:0000256" key="1">
    <source>
        <dbReference type="SAM" id="Coils"/>
    </source>
</evidence>
<dbReference type="PANTHER" id="PTHR35519">
    <property type="entry name" value="MEMBRANE PROTEINS"/>
    <property type="match status" value="1"/>
</dbReference>
<gene>
    <name evidence="3" type="ORF">GCM10011498_30720</name>
</gene>
<proteinExistence type="predicted"/>
<keyword evidence="1" id="KW-0175">Coiled coil</keyword>
<dbReference type="AlphaFoldDB" id="A0A916R060"/>
<dbReference type="EMBL" id="BMKA01000004">
    <property type="protein sequence ID" value="GGA27497.1"/>
    <property type="molecule type" value="Genomic_DNA"/>
</dbReference>
<organism evidence="3 4">
    <name type="scientific">Neptunicoccus cionae</name>
    <dbReference type="NCBI Taxonomy" id="2035344"/>
    <lineage>
        <taxon>Bacteria</taxon>
        <taxon>Pseudomonadati</taxon>
        <taxon>Pseudomonadota</taxon>
        <taxon>Alphaproteobacteria</taxon>
        <taxon>Rhodobacterales</taxon>
        <taxon>Paracoccaceae</taxon>
        <taxon>Neptunicoccus</taxon>
    </lineage>
</organism>
<feature type="region of interest" description="Disordered" evidence="2">
    <location>
        <begin position="1"/>
        <end position="21"/>
    </location>
</feature>
<dbReference type="InterPro" id="IPR025187">
    <property type="entry name" value="DUF4112"/>
</dbReference>
<evidence type="ECO:0000313" key="3">
    <source>
        <dbReference type="EMBL" id="GGA27497.1"/>
    </source>
</evidence>
<reference evidence="3" key="1">
    <citation type="journal article" date="2014" name="Int. J. Syst. Evol. Microbiol.">
        <title>Complete genome sequence of Corynebacterium casei LMG S-19264T (=DSM 44701T), isolated from a smear-ripened cheese.</title>
        <authorList>
            <consortium name="US DOE Joint Genome Institute (JGI-PGF)"/>
            <person name="Walter F."/>
            <person name="Albersmeier A."/>
            <person name="Kalinowski J."/>
            <person name="Ruckert C."/>
        </authorList>
    </citation>
    <scope>NUCLEOTIDE SEQUENCE</scope>
    <source>
        <strain evidence="3">CGMCC 1.15880</strain>
    </source>
</reference>
<name>A0A916R060_9RHOB</name>
<feature type="coiled-coil region" evidence="1">
    <location>
        <begin position="111"/>
        <end position="138"/>
    </location>
</feature>
<dbReference type="Pfam" id="PF13430">
    <property type="entry name" value="DUF4112"/>
    <property type="match status" value="1"/>
</dbReference>
<comment type="caution">
    <text evidence="3">The sequence shown here is derived from an EMBL/GenBank/DDBJ whole genome shotgun (WGS) entry which is preliminary data.</text>
</comment>
<evidence type="ECO:0000313" key="4">
    <source>
        <dbReference type="Proteomes" id="UP000628017"/>
    </source>
</evidence>
<evidence type="ECO:0000256" key="2">
    <source>
        <dbReference type="SAM" id="MobiDB-lite"/>
    </source>
</evidence>
<dbReference type="PANTHER" id="PTHR35519:SF2">
    <property type="entry name" value="PH DOMAIN PROTEIN"/>
    <property type="match status" value="1"/>
</dbReference>
<reference evidence="3" key="2">
    <citation type="submission" date="2020-09" db="EMBL/GenBank/DDBJ databases">
        <authorList>
            <person name="Sun Q."/>
            <person name="Zhou Y."/>
        </authorList>
    </citation>
    <scope>NUCLEOTIDE SEQUENCE</scope>
    <source>
        <strain evidence="3">CGMCC 1.15880</strain>
    </source>
</reference>
<protein>
    <submittedName>
        <fullName evidence="3">Membrane protein</fullName>
    </submittedName>
</protein>
<keyword evidence="4" id="KW-1185">Reference proteome</keyword>
<dbReference type="RefSeq" id="WP_188677278.1">
    <property type="nucleotide sequence ID" value="NZ_BMKA01000004.1"/>
</dbReference>
<sequence length="139" mass="15381">MLSTSSLADNSPAMGQRSHDRRARIERLDRLADKLDTRFRVFGIPVGWDSILGLIPGVGDLITAGPGAVMFYEAHKMGARKRAKVKIAANTGVDMLIGGIPLVGDLFDVVFKSHRRNIEILKQELERVEAAEQRETARQ</sequence>